<evidence type="ECO:0000256" key="2">
    <source>
        <dbReference type="ARBA" id="ARBA00011245"/>
    </source>
</evidence>
<protein>
    <recommendedName>
        <fullName evidence="12">Valine--tRNA ligase</fullName>
        <ecNumber evidence="12">6.1.1.9</ecNumber>
    </recommendedName>
    <alternativeName>
        <fullName evidence="12">Valyl-tRNA synthetase</fullName>
        <shortName evidence="12">ValRS</shortName>
    </alternativeName>
</protein>
<dbReference type="CDD" id="cd00817">
    <property type="entry name" value="ValRS_core"/>
    <property type="match status" value="1"/>
</dbReference>
<dbReference type="InterPro" id="IPR002303">
    <property type="entry name" value="Valyl-tRNA_ligase"/>
</dbReference>
<dbReference type="Proteomes" id="UP000018141">
    <property type="component" value="Unassembled WGS sequence"/>
</dbReference>
<comment type="subunit">
    <text evidence="2 12">Monomer.</text>
</comment>
<dbReference type="PANTHER" id="PTHR11946:SF93">
    <property type="entry name" value="VALINE--TRNA LIGASE, CHLOROPLASTIC_MITOCHONDRIAL 2"/>
    <property type="match status" value="1"/>
</dbReference>
<evidence type="ECO:0000313" key="16">
    <source>
        <dbReference type="EMBL" id="CDD55315.1"/>
    </source>
</evidence>
<dbReference type="NCBIfam" id="NF004349">
    <property type="entry name" value="PRK05729.1"/>
    <property type="match status" value="1"/>
</dbReference>
<sequence>MSRNLEKNYDPSAIEDRLYQKWLDKKYFHAEVDRSKKPFTIVMPPPNITGKLHMGHALDNTMQDILIRFKRMQGYEALWIPGTDHASISTEVKVINALKEEGIDKNELGREGFLKRTWEWKKQYGGTITSQLKKMGSSCDWDRERFTMDEGCSKAVQTVFINLYKKGLIYKGSRIINWCPVCKTSISDAEVEYEEQAGHFWHIKYPIVGTDDAIIIATTRPETLIGDSALAVNPKDDRYKDLVGRMVELPLMNRQIPIIADEYVDMEFGTGVVKITPAHDPNDFQVGKRHNLPEINMLNDDATINENGGKYAGMDRYEARKAMVEDLKAAGLLVKVEDHVHNVGTHDRCKTTVEPMIKQQWFVKMDELIKPAADAVKNGDIKLMPERMEKTYFNWTDNIRDWCISRQLWWGHRIPAYYCDECGEMVVSDTETTVCPKCGGHMTQDPDTLDTWFSSALWPFSTLGWPDNTEELSYFYPTDVLVTGYDIIFFWVIRMIFSGYEHMGEKPFGKVLFHGLVRDSQGRKMSKSLGNGIDPLEVIDKYGADALRLTLITGNAPGNDMRFYWERVEASRNFANKVWNATRFIMMNDPEGRIKPGNIKVNGNGGSSSAYKLPENLTAADKWILSRMNKVVAEVTENMEKYELGIAVSKLQDFIWDEFCDWYIEMVKPRLYNDEDTTKDAAVWTLKTVLVDALKMLHPYMPFVTEEIFCNLQDDEESIMISDWPAYKKELEFAEDENAIETIKNAVRNIRALRTDMNVAPSRKAKVYVVSENNSVRQIFENGRVFFATLGYASEVCVQSDKTGIADDAVSTVIPEAVIYMPFADLVDVKAEIERLEKEEKRLNGEIARCNGMLNNEKFTSKAPQAKIDEEKAKLVKYTQMLEQVKERLGQLK</sequence>
<dbReference type="EC" id="6.1.1.9" evidence="12"/>
<evidence type="ECO:0000256" key="7">
    <source>
        <dbReference type="ARBA" id="ARBA00022917"/>
    </source>
</evidence>
<comment type="caution">
    <text evidence="16">The sequence shown here is derived from an EMBL/GenBank/DDBJ whole genome shotgun (WGS) entry which is preliminary data.</text>
</comment>
<dbReference type="PROSITE" id="PS00178">
    <property type="entry name" value="AA_TRNA_LIGASE_I"/>
    <property type="match status" value="1"/>
</dbReference>
<dbReference type="GO" id="GO:0005829">
    <property type="term" value="C:cytosol"/>
    <property type="evidence" value="ECO:0007669"/>
    <property type="project" value="TreeGrafter"/>
</dbReference>
<dbReference type="Pfam" id="PF00133">
    <property type="entry name" value="tRNA-synt_1"/>
    <property type="match status" value="1"/>
</dbReference>
<dbReference type="InterPro" id="IPR009008">
    <property type="entry name" value="Val/Leu/Ile-tRNA-synth_edit"/>
</dbReference>
<evidence type="ECO:0000256" key="4">
    <source>
        <dbReference type="ARBA" id="ARBA00022598"/>
    </source>
</evidence>
<dbReference type="SUPFAM" id="SSF50677">
    <property type="entry name" value="ValRS/IleRS/LeuRS editing domain"/>
    <property type="match status" value="1"/>
</dbReference>
<dbReference type="GO" id="GO:0004832">
    <property type="term" value="F:valine-tRNA ligase activity"/>
    <property type="evidence" value="ECO:0007669"/>
    <property type="project" value="UniProtKB-UniRule"/>
</dbReference>
<dbReference type="Pfam" id="PF10458">
    <property type="entry name" value="Val_tRNA-synt_C"/>
    <property type="match status" value="1"/>
</dbReference>
<dbReference type="GO" id="GO:0002161">
    <property type="term" value="F:aminoacyl-tRNA deacylase activity"/>
    <property type="evidence" value="ECO:0007669"/>
    <property type="project" value="InterPro"/>
</dbReference>
<comment type="similarity">
    <text evidence="11 12">Belongs to the class-I aminoacyl-tRNA synthetase family. ValS type 1 subfamily.</text>
</comment>
<dbReference type="Gene3D" id="3.90.740.10">
    <property type="entry name" value="Valyl/Leucyl/Isoleucyl-tRNA synthetase, editing domain"/>
    <property type="match status" value="1"/>
</dbReference>
<keyword evidence="3 12" id="KW-0963">Cytoplasm</keyword>
<feature type="domain" description="Valyl-tRNA synthetase tRNA-binding arm" evidence="15">
    <location>
        <begin position="828"/>
        <end position="893"/>
    </location>
</feature>
<feature type="coiled-coil region" evidence="12">
    <location>
        <begin position="826"/>
        <end position="888"/>
    </location>
</feature>
<comment type="domain">
    <text evidence="12">ValRS has two distinct active sites: one for aminoacylation and one for editing. The misactivated threonine is translocated from the active site to the editing site.</text>
</comment>
<dbReference type="Gene3D" id="1.10.287.380">
    <property type="entry name" value="Valyl-tRNA synthetase, C-terminal domain"/>
    <property type="match status" value="1"/>
</dbReference>
<evidence type="ECO:0000256" key="3">
    <source>
        <dbReference type="ARBA" id="ARBA00022490"/>
    </source>
</evidence>
<evidence type="ECO:0000259" key="13">
    <source>
        <dbReference type="Pfam" id="PF00133"/>
    </source>
</evidence>
<dbReference type="SUPFAM" id="SSF47323">
    <property type="entry name" value="Anticodon-binding domain of a subclass of class I aminoacyl-tRNA synthetases"/>
    <property type="match status" value="1"/>
</dbReference>
<dbReference type="Pfam" id="PF08264">
    <property type="entry name" value="Anticodon_1"/>
    <property type="match status" value="1"/>
</dbReference>
<dbReference type="InterPro" id="IPR009080">
    <property type="entry name" value="tRNAsynth_Ia_anticodon-bd"/>
</dbReference>
<dbReference type="FunFam" id="1.10.287.380:FF:000001">
    <property type="entry name" value="Valine--tRNA ligase"/>
    <property type="match status" value="1"/>
</dbReference>
<dbReference type="GO" id="GO:0006438">
    <property type="term" value="P:valyl-tRNA aminoacylation"/>
    <property type="evidence" value="ECO:0007669"/>
    <property type="project" value="UniProtKB-UniRule"/>
</dbReference>
<evidence type="ECO:0000256" key="5">
    <source>
        <dbReference type="ARBA" id="ARBA00022741"/>
    </source>
</evidence>
<dbReference type="InterPro" id="IPR037118">
    <property type="entry name" value="Val-tRNA_synth_C_sf"/>
</dbReference>
<dbReference type="PANTHER" id="PTHR11946">
    <property type="entry name" value="VALYL-TRNA SYNTHETASES"/>
    <property type="match status" value="1"/>
</dbReference>
<keyword evidence="7 12" id="KW-0648">Protein biosynthesis</keyword>
<dbReference type="SUPFAM" id="SSF52374">
    <property type="entry name" value="Nucleotidylyl transferase"/>
    <property type="match status" value="1"/>
</dbReference>
<dbReference type="FunFam" id="1.10.730.10:FF:000014">
    <property type="entry name" value="Valine--tRNA ligase"/>
    <property type="match status" value="1"/>
</dbReference>
<gene>
    <name evidence="12" type="primary">valS</name>
    <name evidence="16" type="ORF">BN656_00185</name>
</gene>
<comment type="catalytic activity">
    <reaction evidence="10 12">
        <text>tRNA(Val) + L-valine + ATP = L-valyl-tRNA(Val) + AMP + diphosphate</text>
        <dbReference type="Rhea" id="RHEA:10704"/>
        <dbReference type="Rhea" id="RHEA-COMP:9672"/>
        <dbReference type="Rhea" id="RHEA-COMP:9708"/>
        <dbReference type="ChEBI" id="CHEBI:30616"/>
        <dbReference type="ChEBI" id="CHEBI:33019"/>
        <dbReference type="ChEBI" id="CHEBI:57762"/>
        <dbReference type="ChEBI" id="CHEBI:78442"/>
        <dbReference type="ChEBI" id="CHEBI:78537"/>
        <dbReference type="ChEBI" id="CHEBI:456215"/>
        <dbReference type="EC" id="6.1.1.9"/>
    </reaction>
</comment>
<evidence type="ECO:0000259" key="15">
    <source>
        <dbReference type="Pfam" id="PF10458"/>
    </source>
</evidence>
<evidence type="ECO:0000256" key="9">
    <source>
        <dbReference type="ARBA" id="ARBA00023146"/>
    </source>
</evidence>
<evidence type="ECO:0000256" key="1">
    <source>
        <dbReference type="ARBA" id="ARBA00004496"/>
    </source>
</evidence>
<dbReference type="InterPro" id="IPR002300">
    <property type="entry name" value="aa-tRNA-synth_Ia"/>
</dbReference>
<evidence type="ECO:0000256" key="11">
    <source>
        <dbReference type="ARBA" id="ARBA00060830"/>
    </source>
</evidence>
<feature type="binding site" evidence="12">
    <location>
        <position position="527"/>
    </location>
    <ligand>
        <name>ATP</name>
        <dbReference type="ChEBI" id="CHEBI:30616"/>
    </ligand>
</feature>
<dbReference type="CDD" id="cd07962">
    <property type="entry name" value="Anticodon_Ia_Val"/>
    <property type="match status" value="1"/>
</dbReference>
<comment type="subcellular location">
    <subcellularLocation>
        <location evidence="1 12">Cytoplasm</location>
    </subcellularLocation>
</comment>
<dbReference type="InterPro" id="IPR014729">
    <property type="entry name" value="Rossmann-like_a/b/a_fold"/>
</dbReference>
<dbReference type="HAMAP" id="MF_02004">
    <property type="entry name" value="Val_tRNA_synth_type1"/>
    <property type="match status" value="1"/>
</dbReference>
<evidence type="ECO:0000313" key="17">
    <source>
        <dbReference type="Proteomes" id="UP000018141"/>
    </source>
</evidence>
<dbReference type="FunFam" id="3.40.50.620:FF:000098">
    <property type="entry name" value="Valine--tRNA ligase"/>
    <property type="match status" value="1"/>
</dbReference>
<comment type="function">
    <text evidence="12">Catalyzes the attachment of valine to tRNA(Val). As ValRS can inadvertently accommodate and process structurally similar amino acids such as threonine, to avoid such errors, it has a 'posttransfer' editing activity that hydrolyzes mischarged Thr-tRNA(Val) in a tRNA-dependent manner.</text>
</comment>
<dbReference type="InterPro" id="IPR013155">
    <property type="entry name" value="M/V/L/I-tRNA-synth_anticd-bd"/>
</dbReference>
<keyword evidence="5 12" id="KW-0547">Nucleotide-binding</keyword>
<dbReference type="GO" id="GO:0005524">
    <property type="term" value="F:ATP binding"/>
    <property type="evidence" value="ECO:0007669"/>
    <property type="project" value="UniProtKB-UniRule"/>
</dbReference>
<dbReference type="AlphaFoldDB" id="R7AAE4"/>
<feature type="domain" description="Aminoacyl-tRNA synthetase class Ia" evidence="13">
    <location>
        <begin position="18"/>
        <end position="562"/>
    </location>
</feature>
<keyword evidence="6 12" id="KW-0067">ATP-binding</keyword>
<dbReference type="Gene3D" id="3.40.50.620">
    <property type="entry name" value="HUPs"/>
    <property type="match status" value="2"/>
</dbReference>
<reference evidence="16" key="1">
    <citation type="submission" date="2012-11" db="EMBL/GenBank/DDBJ databases">
        <title>Dependencies among metagenomic species, viruses, plasmids and units of genetic variation.</title>
        <authorList>
            <person name="Nielsen H.B."/>
            <person name="Almeida M."/>
            <person name="Juncker A.S."/>
            <person name="Rasmussen S."/>
            <person name="Li J."/>
            <person name="Sunagawa S."/>
            <person name="Plichta D."/>
            <person name="Gautier L."/>
            <person name="Le Chatelier E."/>
            <person name="Peletier E."/>
            <person name="Bonde I."/>
            <person name="Nielsen T."/>
            <person name="Manichanh C."/>
            <person name="Arumugam M."/>
            <person name="Batto J."/>
            <person name="Santos M.B.Q.D."/>
            <person name="Blom N."/>
            <person name="Borruel N."/>
            <person name="Burgdorf K.S."/>
            <person name="Boumezbeur F."/>
            <person name="Casellas F."/>
            <person name="Dore J."/>
            <person name="Guarner F."/>
            <person name="Hansen T."/>
            <person name="Hildebrand F."/>
            <person name="Kaas R.S."/>
            <person name="Kennedy S."/>
            <person name="Kristiansen K."/>
            <person name="Kultima J.R."/>
            <person name="Leonard P."/>
            <person name="Levenez F."/>
            <person name="Lund O."/>
            <person name="Moumen B."/>
            <person name="Le Paslier D."/>
            <person name="Pons N."/>
            <person name="Pedersen O."/>
            <person name="Prifti E."/>
            <person name="Qin J."/>
            <person name="Raes J."/>
            <person name="Tap J."/>
            <person name="Tims S."/>
            <person name="Ussery D.W."/>
            <person name="Yamada T."/>
            <person name="MetaHit consortium"/>
            <person name="Renault P."/>
            <person name="Sicheritz-Ponten T."/>
            <person name="Bork P."/>
            <person name="Wang J."/>
            <person name="Brunak S."/>
            <person name="Ehrlich S.D."/>
        </authorList>
    </citation>
    <scope>NUCLEOTIDE SEQUENCE [LARGE SCALE GENOMIC DNA]</scope>
</reference>
<dbReference type="FunFam" id="3.40.50.620:FF:000032">
    <property type="entry name" value="Valine--tRNA ligase"/>
    <property type="match status" value="1"/>
</dbReference>
<dbReference type="EMBL" id="CBHH010000006">
    <property type="protein sequence ID" value="CDD55315.1"/>
    <property type="molecule type" value="Genomic_DNA"/>
</dbReference>
<keyword evidence="4 12" id="KW-0436">Ligase</keyword>
<dbReference type="SUPFAM" id="SSF46589">
    <property type="entry name" value="tRNA-binding arm"/>
    <property type="match status" value="1"/>
</dbReference>
<dbReference type="InterPro" id="IPR033705">
    <property type="entry name" value="Anticodon_Ia_Val"/>
</dbReference>
<dbReference type="Gene3D" id="1.10.730.10">
    <property type="entry name" value="Isoleucyl-tRNA Synthetase, Domain 1"/>
    <property type="match status" value="1"/>
</dbReference>
<dbReference type="InterPro" id="IPR010978">
    <property type="entry name" value="tRNA-bd_arm"/>
</dbReference>
<accession>R7AAE4</accession>
<proteinExistence type="inferred from homology"/>
<keyword evidence="9 12" id="KW-0030">Aminoacyl-tRNA synthetase</keyword>
<evidence type="ECO:0000256" key="10">
    <source>
        <dbReference type="ARBA" id="ARBA00047552"/>
    </source>
</evidence>
<evidence type="ECO:0000259" key="14">
    <source>
        <dbReference type="Pfam" id="PF08264"/>
    </source>
</evidence>
<feature type="domain" description="Methionyl/Valyl/Leucyl/Isoleucyl-tRNA synthetase anticodon-binding" evidence="14">
    <location>
        <begin position="621"/>
        <end position="768"/>
    </location>
</feature>
<dbReference type="InterPro" id="IPR019499">
    <property type="entry name" value="Val-tRNA_synth_tRNA-bd"/>
</dbReference>
<organism evidence="16 17">
    <name type="scientific">Bacteroides pectinophilus CAG:437</name>
    <dbReference type="NCBI Taxonomy" id="1263051"/>
    <lineage>
        <taxon>Bacteria</taxon>
        <taxon>Bacillati</taxon>
        <taxon>Bacillota</taxon>
        <taxon>Clostridia</taxon>
        <taxon>Eubacteriales</taxon>
    </lineage>
</organism>
<dbReference type="PRINTS" id="PR00986">
    <property type="entry name" value="TRNASYNTHVAL"/>
</dbReference>
<keyword evidence="8 12" id="KW-0175">Coiled coil</keyword>
<dbReference type="FunFam" id="3.90.740.10:FF:000005">
    <property type="entry name" value="Valine--tRNA ligase, mitochondrial"/>
    <property type="match status" value="1"/>
</dbReference>
<evidence type="ECO:0000256" key="8">
    <source>
        <dbReference type="ARBA" id="ARBA00023054"/>
    </source>
</evidence>
<name>R7AAE4_9FIRM</name>
<evidence type="ECO:0000256" key="12">
    <source>
        <dbReference type="HAMAP-Rule" id="MF_02004"/>
    </source>
</evidence>
<dbReference type="InterPro" id="IPR001412">
    <property type="entry name" value="aa-tRNA-synth_I_CS"/>
</dbReference>
<dbReference type="NCBIfam" id="TIGR00422">
    <property type="entry name" value="valS"/>
    <property type="match status" value="1"/>
</dbReference>
<comment type="domain">
    <text evidence="12">The C-terminal coiled-coil domain is crucial for aminoacylation activity.</text>
</comment>
<evidence type="ECO:0000256" key="6">
    <source>
        <dbReference type="ARBA" id="ARBA00022840"/>
    </source>
</evidence>
<feature type="short sequence motif" description="'HIGH' region" evidence="12">
    <location>
        <begin position="46"/>
        <end position="56"/>
    </location>
</feature>
<feature type="short sequence motif" description="'KMSKS' region" evidence="12">
    <location>
        <begin position="524"/>
        <end position="528"/>
    </location>
</feature>